<sequence length="373" mass="41847">MSDYPIKKPEFAYPHLLVFDTLALLSADKSKRLQVWRNNEQLGECYIPGATYAEISRISQDRKNSDFESAKEFLEFVGKGSRYKIQPKEDNRQIPLDNEKDRQILACAHRLARENPNSVVILVTYDRTMKGLTGQSGLPNFCTLAAKDLSDWFFLDYYRGKVPQAVDDAYQRMKRLQPANSNNHKSANDFPKPNLQPHNKKNKPKLKGNSQSWHKNQSPQHTSKPTKKPGLNPLIIAVAAACAAIIALPAINNFIGNNSGTIVAQAVTDSKPVEPTPANLISQAESSIIQFQSTKEPSILRQALNELQSLKNQQGLRLDKEGEQRLSRLKHKYAIEVLASSGQKAEAVKMLGEIPSSYSDYKSMTKSLNKLKR</sequence>
<protein>
    <recommendedName>
        <fullName evidence="3">PIN domain-containing protein</fullName>
    </recommendedName>
</protein>
<dbReference type="Proteomes" id="UP000658514">
    <property type="component" value="Unassembled WGS sequence"/>
</dbReference>
<dbReference type="EMBL" id="JACJQH010000070">
    <property type="protein sequence ID" value="MBD2199876.1"/>
    <property type="molecule type" value="Genomic_DNA"/>
</dbReference>
<dbReference type="InterPro" id="IPR002716">
    <property type="entry name" value="PIN_dom"/>
</dbReference>
<feature type="domain" description="PIN" evidence="3">
    <location>
        <begin position="18"/>
        <end position="131"/>
    </location>
</feature>
<keyword evidence="2" id="KW-0472">Membrane</keyword>
<organism evidence="4 5">
    <name type="scientific">Calothrix parietina FACHB-288</name>
    <dbReference type="NCBI Taxonomy" id="2692896"/>
    <lineage>
        <taxon>Bacteria</taxon>
        <taxon>Bacillati</taxon>
        <taxon>Cyanobacteriota</taxon>
        <taxon>Cyanophyceae</taxon>
        <taxon>Nostocales</taxon>
        <taxon>Calotrichaceae</taxon>
        <taxon>Calothrix</taxon>
    </lineage>
</organism>
<dbReference type="Gene3D" id="3.40.50.1010">
    <property type="entry name" value="5'-nuclease"/>
    <property type="match status" value="1"/>
</dbReference>
<evidence type="ECO:0000259" key="3">
    <source>
        <dbReference type="Pfam" id="PF13638"/>
    </source>
</evidence>
<reference evidence="4 5" key="1">
    <citation type="journal article" date="2020" name="ISME J.">
        <title>Comparative genomics reveals insights into cyanobacterial evolution and habitat adaptation.</title>
        <authorList>
            <person name="Chen M.Y."/>
            <person name="Teng W.K."/>
            <person name="Zhao L."/>
            <person name="Hu C.X."/>
            <person name="Zhou Y.K."/>
            <person name="Han B.P."/>
            <person name="Song L.R."/>
            <person name="Shu W.S."/>
        </authorList>
    </citation>
    <scope>NUCLEOTIDE SEQUENCE [LARGE SCALE GENOMIC DNA]</scope>
    <source>
        <strain evidence="4 5">FACHB-288</strain>
    </source>
</reference>
<keyword evidence="2" id="KW-1133">Transmembrane helix</keyword>
<keyword evidence="2" id="KW-0812">Transmembrane</keyword>
<evidence type="ECO:0000256" key="1">
    <source>
        <dbReference type="SAM" id="MobiDB-lite"/>
    </source>
</evidence>
<comment type="caution">
    <text evidence="4">The sequence shown here is derived from an EMBL/GenBank/DDBJ whole genome shotgun (WGS) entry which is preliminary data.</text>
</comment>
<evidence type="ECO:0000313" key="5">
    <source>
        <dbReference type="Proteomes" id="UP000658514"/>
    </source>
</evidence>
<keyword evidence="5" id="KW-1185">Reference proteome</keyword>
<name>A0ABR8AIS2_9CYAN</name>
<gene>
    <name evidence="4" type="ORF">H6G24_31130</name>
</gene>
<feature type="compositionally biased region" description="Polar residues" evidence="1">
    <location>
        <begin position="208"/>
        <end position="223"/>
    </location>
</feature>
<feature type="transmembrane region" description="Helical" evidence="2">
    <location>
        <begin position="231"/>
        <end position="251"/>
    </location>
</feature>
<dbReference type="Pfam" id="PF13638">
    <property type="entry name" value="PIN_4"/>
    <property type="match status" value="1"/>
</dbReference>
<proteinExistence type="predicted"/>
<feature type="region of interest" description="Disordered" evidence="1">
    <location>
        <begin position="179"/>
        <end position="228"/>
    </location>
</feature>
<evidence type="ECO:0000313" key="4">
    <source>
        <dbReference type="EMBL" id="MBD2199876.1"/>
    </source>
</evidence>
<evidence type="ECO:0000256" key="2">
    <source>
        <dbReference type="SAM" id="Phobius"/>
    </source>
</evidence>
<dbReference type="RefSeq" id="WP_190549993.1">
    <property type="nucleotide sequence ID" value="NZ_CAWPNO010000107.1"/>
</dbReference>
<accession>A0ABR8AIS2</accession>